<gene>
    <name evidence="1" type="ORF">H9727_03120</name>
</gene>
<protein>
    <submittedName>
        <fullName evidence="1">Uncharacterized protein</fullName>
    </submittedName>
</protein>
<organism evidence="1 2">
    <name type="scientific">Candidatus Borkfalkia avistercoris</name>
    <dbReference type="NCBI Taxonomy" id="2838504"/>
    <lineage>
        <taxon>Bacteria</taxon>
        <taxon>Bacillati</taxon>
        <taxon>Bacillota</taxon>
        <taxon>Clostridia</taxon>
        <taxon>Christensenellales</taxon>
        <taxon>Christensenellaceae</taxon>
        <taxon>Candidatus Borkfalkia</taxon>
    </lineage>
</organism>
<proteinExistence type="predicted"/>
<accession>A0A9D2ICN7</accession>
<reference evidence="1" key="2">
    <citation type="submission" date="2021-04" db="EMBL/GenBank/DDBJ databases">
        <authorList>
            <person name="Gilroy R."/>
        </authorList>
    </citation>
    <scope>NUCLEOTIDE SEQUENCE</scope>
    <source>
        <strain evidence="1">CHK187-5294</strain>
    </source>
</reference>
<evidence type="ECO:0000313" key="2">
    <source>
        <dbReference type="Proteomes" id="UP000824132"/>
    </source>
</evidence>
<name>A0A9D2ICN7_9FIRM</name>
<sequence>MTKKQVEEIVKRYPYIACAVKKNQGVAEFVSGGRKRKIPITEEVKAVCDIIGDIYLNTENIWIRKMIEGFKAGRSDISLIHDMPWERNAFYERKRKLIDKIYNCCVSLQLVDYYEILNEEIA</sequence>
<dbReference type="Proteomes" id="UP000824132">
    <property type="component" value="Unassembled WGS sequence"/>
</dbReference>
<dbReference type="AlphaFoldDB" id="A0A9D2ICN7"/>
<reference evidence="1" key="1">
    <citation type="journal article" date="2021" name="PeerJ">
        <title>Extensive microbial diversity within the chicken gut microbiome revealed by metagenomics and culture.</title>
        <authorList>
            <person name="Gilroy R."/>
            <person name="Ravi A."/>
            <person name="Getino M."/>
            <person name="Pursley I."/>
            <person name="Horton D.L."/>
            <person name="Alikhan N.F."/>
            <person name="Baker D."/>
            <person name="Gharbi K."/>
            <person name="Hall N."/>
            <person name="Watson M."/>
            <person name="Adriaenssens E.M."/>
            <person name="Foster-Nyarko E."/>
            <person name="Jarju S."/>
            <person name="Secka A."/>
            <person name="Antonio M."/>
            <person name="Oren A."/>
            <person name="Chaudhuri R.R."/>
            <person name="La Ragione R."/>
            <person name="Hildebrand F."/>
            <person name="Pallen M.J."/>
        </authorList>
    </citation>
    <scope>NUCLEOTIDE SEQUENCE</scope>
    <source>
        <strain evidence="1">CHK187-5294</strain>
    </source>
</reference>
<evidence type="ECO:0000313" key="1">
    <source>
        <dbReference type="EMBL" id="HIZ03256.1"/>
    </source>
</evidence>
<dbReference type="EMBL" id="DXCL01000020">
    <property type="protein sequence ID" value="HIZ03256.1"/>
    <property type="molecule type" value="Genomic_DNA"/>
</dbReference>
<comment type="caution">
    <text evidence="1">The sequence shown here is derived from an EMBL/GenBank/DDBJ whole genome shotgun (WGS) entry which is preliminary data.</text>
</comment>